<evidence type="ECO:0000256" key="1">
    <source>
        <dbReference type="ARBA" id="ARBA00022737"/>
    </source>
</evidence>
<gene>
    <name evidence="6" type="ORF">NIES2135_09630</name>
</gene>
<sequence length="282" mass="31277">MFERFTEKSIKCIMLAQEESRRLGHNFVGTEQILLGLIGEGTGVAAKSLKSHGVNLKDARIEVEKIIGRGSGHVATEIPFTPRAKKVLELSLEEARNLEHNYIGTEHLLLGLVREGEGVAARVLENLGVNLNKIRFLALGMIGEVAEEASSIDAEIEMARDPAELKLKLDQVLKDKLAAISTQNFDAAKLSHRRELRIQDRLEELFQLPSVSRELGQVLEAKDAAVRDKNFDRAGELRDRELEIKGEIKAIVQARQEANPASPTSNKTKDLTNSTQLKEQST</sequence>
<evidence type="ECO:0000259" key="5">
    <source>
        <dbReference type="PROSITE" id="PS51903"/>
    </source>
</evidence>
<dbReference type="EMBL" id="AP018203">
    <property type="protein sequence ID" value="BAY54149.1"/>
    <property type="molecule type" value="Genomic_DNA"/>
</dbReference>
<dbReference type="Pfam" id="PF02151">
    <property type="entry name" value="UVR"/>
    <property type="match status" value="1"/>
</dbReference>
<dbReference type="InterPro" id="IPR044217">
    <property type="entry name" value="CLPT1/2"/>
</dbReference>
<protein>
    <submittedName>
        <fullName evidence="6">Clp domain protein</fullName>
    </submittedName>
</protein>
<reference evidence="6 7" key="1">
    <citation type="submission" date="2017-06" db="EMBL/GenBank/DDBJ databases">
        <title>Genome sequencing of cyanobaciteial culture collection at National Institute for Environmental Studies (NIES).</title>
        <authorList>
            <person name="Hirose Y."/>
            <person name="Shimura Y."/>
            <person name="Fujisawa T."/>
            <person name="Nakamura Y."/>
            <person name="Kawachi M."/>
        </authorList>
    </citation>
    <scope>NUCLEOTIDE SEQUENCE [LARGE SCALE GENOMIC DNA]</scope>
    <source>
        <strain evidence="6 7">NIES-2135</strain>
    </source>
</reference>
<evidence type="ECO:0000313" key="7">
    <source>
        <dbReference type="Proteomes" id="UP000217895"/>
    </source>
</evidence>
<proteinExistence type="predicted"/>
<feature type="region of interest" description="Disordered" evidence="3">
    <location>
        <begin position="254"/>
        <end position="282"/>
    </location>
</feature>
<feature type="domain" description="Clp R" evidence="5">
    <location>
        <begin position="2"/>
        <end position="144"/>
    </location>
</feature>
<organism evidence="6 7">
    <name type="scientific">Leptolyngbya boryana NIES-2135</name>
    <dbReference type="NCBI Taxonomy" id="1973484"/>
    <lineage>
        <taxon>Bacteria</taxon>
        <taxon>Bacillati</taxon>
        <taxon>Cyanobacteriota</taxon>
        <taxon>Cyanophyceae</taxon>
        <taxon>Leptolyngbyales</taxon>
        <taxon>Leptolyngbyaceae</taxon>
        <taxon>Leptolyngbya group</taxon>
        <taxon>Leptolyngbya</taxon>
    </lineage>
</organism>
<evidence type="ECO:0000256" key="2">
    <source>
        <dbReference type="PROSITE-ProRule" id="PRU01251"/>
    </source>
</evidence>
<dbReference type="Pfam" id="PF02861">
    <property type="entry name" value="Clp_N"/>
    <property type="match status" value="1"/>
</dbReference>
<evidence type="ECO:0000256" key="3">
    <source>
        <dbReference type="SAM" id="MobiDB-lite"/>
    </source>
</evidence>
<dbReference type="InterPro" id="IPR001943">
    <property type="entry name" value="UVR_dom"/>
</dbReference>
<dbReference type="Proteomes" id="UP000217895">
    <property type="component" value="Chromosome"/>
</dbReference>
<dbReference type="Gene3D" id="4.10.860.10">
    <property type="entry name" value="UVR domain"/>
    <property type="match status" value="1"/>
</dbReference>
<dbReference type="InterPro" id="IPR036628">
    <property type="entry name" value="Clp_N_dom_sf"/>
</dbReference>
<dbReference type="PROSITE" id="PS51903">
    <property type="entry name" value="CLP_R"/>
    <property type="match status" value="1"/>
</dbReference>
<evidence type="ECO:0000313" key="6">
    <source>
        <dbReference type="EMBL" id="BAY54149.1"/>
    </source>
</evidence>
<dbReference type="SUPFAM" id="SSF81923">
    <property type="entry name" value="Double Clp-N motif"/>
    <property type="match status" value="1"/>
</dbReference>
<feature type="domain" description="UVR" evidence="4">
    <location>
        <begin position="212"/>
        <end position="247"/>
    </location>
</feature>
<keyword evidence="1 2" id="KW-0677">Repeat</keyword>
<dbReference type="InterPro" id="IPR004176">
    <property type="entry name" value="Clp_R_N"/>
</dbReference>
<evidence type="ECO:0000259" key="4">
    <source>
        <dbReference type="PROSITE" id="PS50151"/>
    </source>
</evidence>
<keyword evidence="7" id="KW-1185">Reference proteome</keyword>
<feature type="compositionally biased region" description="Polar residues" evidence="3">
    <location>
        <begin position="259"/>
        <end position="282"/>
    </location>
</feature>
<dbReference type="AlphaFoldDB" id="A0A1Z4JBK8"/>
<name>A0A1Z4JBK8_LEPBY</name>
<dbReference type="Gene3D" id="1.10.1780.10">
    <property type="entry name" value="Clp, N-terminal domain"/>
    <property type="match status" value="1"/>
</dbReference>
<dbReference type="FunFam" id="1.10.1780.10:FF:000004">
    <property type="entry name" value="ATP-dependent Clp protease ATP-binding subunit ClpC"/>
    <property type="match status" value="1"/>
</dbReference>
<accession>A0A1Z4JBK8</accession>
<dbReference type="PANTHER" id="PTHR47016">
    <property type="entry name" value="ATP-DEPENDENT CLP PROTEASE ATP-BINDING SUBUNIT CLPT1, CHLOROPLASTIC"/>
    <property type="match status" value="1"/>
</dbReference>
<dbReference type="PANTHER" id="PTHR47016:SF5">
    <property type="entry name" value="CLP DOMAIN SUPERFAMILY PROTEIN"/>
    <property type="match status" value="1"/>
</dbReference>
<dbReference type="PROSITE" id="PS50151">
    <property type="entry name" value="UVR"/>
    <property type="match status" value="1"/>
</dbReference>